<evidence type="ECO:0000259" key="1">
    <source>
        <dbReference type="Pfam" id="PF26109"/>
    </source>
</evidence>
<accession>C5BUI3</accession>
<dbReference type="RefSeq" id="WP_015817335.1">
    <property type="nucleotide sequence ID" value="NC_012997.1"/>
</dbReference>
<dbReference type="HOGENOM" id="CLU_1030276_0_0_6"/>
<evidence type="ECO:0000313" key="3">
    <source>
        <dbReference type="Proteomes" id="UP000009080"/>
    </source>
</evidence>
<dbReference type="eggNOG" id="COG2378">
    <property type="taxonomic scope" value="Bacteria"/>
</dbReference>
<dbReference type="AlphaFoldDB" id="C5BUI3"/>
<protein>
    <recommendedName>
        <fullName evidence="1">DNA-binding transcriptional repressor CapW winged helix-turn-helix domain-containing protein</fullName>
    </recommendedName>
</protein>
<dbReference type="KEGG" id="ttu:TERTU_4136"/>
<dbReference type="Pfam" id="PF26109">
    <property type="entry name" value="WHD_BrxR"/>
    <property type="match status" value="1"/>
</dbReference>
<name>C5BUI3_TERTT</name>
<proteinExistence type="predicted"/>
<feature type="domain" description="DNA-binding transcriptional repressor CapW winged helix-turn-helix" evidence="1">
    <location>
        <begin position="9"/>
        <end position="87"/>
    </location>
</feature>
<keyword evidence="3" id="KW-1185">Reference proteome</keyword>
<organism evidence="2 3">
    <name type="scientific">Teredinibacter turnerae (strain ATCC 39867 / T7901)</name>
    <dbReference type="NCBI Taxonomy" id="377629"/>
    <lineage>
        <taxon>Bacteria</taxon>
        <taxon>Pseudomonadati</taxon>
        <taxon>Pseudomonadota</taxon>
        <taxon>Gammaproteobacteria</taxon>
        <taxon>Cellvibrionales</taxon>
        <taxon>Cellvibrionaceae</taxon>
        <taxon>Teredinibacter</taxon>
    </lineage>
</organism>
<dbReference type="EMBL" id="CP001614">
    <property type="protein sequence ID" value="ACR11223.1"/>
    <property type="molecule type" value="Genomic_DNA"/>
</dbReference>
<gene>
    <name evidence="2" type="ordered locus">TERTU_4136</name>
</gene>
<dbReference type="OrthoDB" id="6400324at2"/>
<dbReference type="InterPro" id="IPR059019">
    <property type="entry name" value="WHD_CapW"/>
</dbReference>
<reference evidence="2 3" key="1">
    <citation type="journal article" date="2009" name="PLoS ONE">
        <title>The complete genome of Teredinibacter turnerae T7901: an intracellular endosymbiont of marine wood-boring bivalves (shipworms).</title>
        <authorList>
            <person name="Yang J.C."/>
            <person name="Madupu R."/>
            <person name="Durkin A.S."/>
            <person name="Ekborg N.A."/>
            <person name="Pedamallu C.S."/>
            <person name="Hostetler J.B."/>
            <person name="Radune D."/>
            <person name="Toms B.S."/>
            <person name="Henrissat B."/>
            <person name="Coutinho P.M."/>
            <person name="Schwarz S."/>
            <person name="Field L."/>
            <person name="Trindade-Silva A.E."/>
            <person name="Soares C.A.G."/>
            <person name="Elshahawi S."/>
            <person name="Hanora A."/>
            <person name="Schmidt E.W."/>
            <person name="Haygood M.G."/>
            <person name="Posfai J."/>
            <person name="Benner J."/>
            <person name="Madinger C."/>
            <person name="Nove J."/>
            <person name="Anton B."/>
            <person name="Chaudhary K."/>
            <person name="Foster J."/>
            <person name="Holman A."/>
            <person name="Kumar S."/>
            <person name="Lessard P.A."/>
            <person name="Luyten Y.A."/>
            <person name="Slatko B."/>
            <person name="Wood N."/>
            <person name="Wu B."/>
            <person name="Teplitski M."/>
            <person name="Mougous J.D."/>
            <person name="Ward N."/>
            <person name="Eisen J.A."/>
            <person name="Badger J.H."/>
            <person name="Distel D.L."/>
        </authorList>
    </citation>
    <scope>NUCLEOTIDE SEQUENCE [LARGE SCALE GENOMIC DNA]</scope>
    <source>
        <strain evidence="3">ATCC 39867 / T7901</strain>
    </source>
</reference>
<sequence length="270" mass="31597">MANTNNQRDQRLQRLSSILYWEGELKNQRVQSLLNVASVQASRSISEFRKLNPSLLNIDTQDKKWVLSNTAQLGAIPPIEEYLAIIRNYEENEGWIEDARTQFLEPPPNLFSCIRKACIDSTPLKAVYASTINTFNEDIIYARSIANTDAGWVVRIWSQSHKQFQCLELNKVYKCEQLQNQTFEIPKDLIWDNHVNLIIRAHRDLDDKMKSIYERNSLMGERERVFTLRAPLSKYFINFHRIAIDPKINKPPEYLGELVNYIDIKDDIHL</sequence>
<dbReference type="Proteomes" id="UP000009080">
    <property type="component" value="Chromosome"/>
</dbReference>
<evidence type="ECO:0000313" key="2">
    <source>
        <dbReference type="EMBL" id="ACR11223.1"/>
    </source>
</evidence>